<evidence type="ECO:0000313" key="13">
    <source>
        <dbReference type="Proteomes" id="UP001294412"/>
    </source>
</evidence>
<keyword evidence="5" id="KW-0963">Cytoplasm</keyword>
<evidence type="ECO:0000256" key="7">
    <source>
        <dbReference type="ARBA" id="ARBA00022679"/>
    </source>
</evidence>
<reference evidence="12 13" key="1">
    <citation type="submission" date="2023-12" db="EMBL/GenBank/DDBJ databases">
        <title>Description of Novel Strain Fulvimarina sp. 2208YS6-2-32 isolated from Uroteuthis (Photololigo) edulis.</title>
        <authorList>
            <person name="Park J.-S."/>
        </authorList>
    </citation>
    <scope>NUCLEOTIDE SEQUENCE [LARGE SCALE GENOMIC DNA]</scope>
    <source>
        <strain evidence="12 13">2208YS6-2-32</strain>
    </source>
</reference>
<dbReference type="InterPro" id="IPR000682">
    <property type="entry name" value="PCMT"/>
</dbReference>
<keyword evidence="6 12" id="KW-0489">Methyltransferase</keyword>
<evidence type="ECO:0000256" key="11">
    <source>
        <dbReference type="ARBA" id="ARBA00031350"/>
    </source>
</evidence>
<dbReference type="InterPro" id="IPR029063">
    <property type="entry name" value="SAM-dependent_MTases_sf"/>
</dbReference>
<dbReference type="EMBL" id="JAXLPB010000005">
    <property type="protein sequence ID" value="MDY8110598.1"/>
    <property type="molecule type" value="Genomic_DNA"/>
</dbReference>
<comment type="subcellular location">
    <subcellularLocation>
        <location evidence="1">Cytoplasm</location>
    </subcellularLocation>
</comment>
<comment type="similarity">
    <text evidence="2">Belongs to the methyltransferase superfamily. L-isoaspartyl/D-aspartyl protein methyltransferase family.</text>
</comment>
<sequence>MSDPASDQDRFFSELKAGYPALSDIVLKAAATIPRGTFIPVTGARPYGYGAIPIDCGEVMPDAATAIRLVDALELKPEHRVLEIGTGSGYVTALLARMALHVTSLDRFRRLLAKAEVALQRAEVTNVSLFLSDGSEGYPDGAPYDRVVIHSAFPAPPRIFLDQMAQQSLLVCAVGGEGEAQTLVRLQKVGARFERRDLWSVRYQRIGAGIAKAL</sequence>
<dbReference type="CDD" id="cd02440">
    <property type="entry name" value="AdoMet_MTases"/>
    <property type="match status" value="1"/>
</dbReference>
<dbReference type="Pfam" id="PF01135">
    <property type="entry name" value="PCMT"/>
    <property type="match status" value="1"/>
</dbReference>
<dbReference type="Gene3D" id="3.40.50.150">
    <property type="entry name" value="Vaccinia Virus protein VP39"/>
    <property type="match status" value="1"/>
</dbReference>
<evidence type="ECO:0000256" key="5">
    <source>
        <dbReference type="ARBA" id="ARBA00022490"/>
    </source>
</evidence>
<dbReference type="GO" id="GO:0008168">
    <property type="term" value="F:methyltransferase activity"/>
    <property type="evidence" value="ECO:0007669"/>
    <property type="project" value="UniProtKB-KW"/>
</dbReference>
<dbReference type="PANTHER" id="PTHR11579">
    <property type="entry name" value="PROTEIN-L-ISOASPARTATE O-METHYLTRANSFERASE"/>
    <property type="match status" value="1"/>
</dbReference>
<evidence type="ECO:0000256" key="2">
    <source>
        <dbReference type="ARBA" id="ARBA00005369"/>
    </source>
</evidence>
<accession>A0ABU5I6R3</accession>
<dbReference type="RefSeq" id="WP_322188317.1">
    <property type="nucleotide sequence ID" value="NZ_JAXLPB010000005.1"/>
</dbReference>
<gene>
    <name evidence="12" type="ORF">U0C82_15760</name>
</gene>
<keyword evidence="7" id="KW-0808">Transferase</keyword>
<comment type="caution">
    <text evidence="12">The sequence shown here is derived from an EMBL/GenBank/DDBJ whole genome shotgun (WGS) entry which is preliminary data.</text>
</comment>
<evidence type="ECO:0000313" key="12">
    <source>
        <dbReference type="EMBL" id="MDY8110598.1"/>
    </source>
</evidence>
<name>A0ABU5I6R3_9HYPH</name>
<dbReference type="SUPFAM" id="SSF53335">
    <property type="entry name" value="S-adenosyl-L-methionine-dependent methyltransferases"/>
    <property type="match status" value="1"/>
</dbReference>
<protein>
    <recommendedName>
        <fullName evidence="4">Protein-L-isoaspartate O-methyltransferase</fullName>
        <ecNumber evidence="3">2.1.1.77</ecNumber>
    </recommendedName>
    <alternativeName>
        <fullName evidence="11">L-isoaspartyl protein carboxyl methyltransferase</fullName>
    </alternativeName>
    <alternativeName>
        <fullName evidence="9">Protein L-isoaspartyl methyltransferase</fullName>
    </alternativeName>
    <alternativeName>
        <fullName evidence="10">Protein-beta-aspartate methyltransferase</fullName>
    </alternativeName>
</protein>
<dbReference type="Proteomes" id="UP001294412">
    <property type="component" value="Unassembled WGS sequence"/>
</dbReference>
<proteinExistence type="inferred from homology"/>
<dbReference type="PANTHER" id="PTHR11579:SF0">
    <property type="entry name" value="PROTEIN-L-ISOASPARTATE(D-ASPARTATE) O-METHYLTRANSFERASE"/>
    <property type="match status" value="1"/>
</dbReference>
<keyword evidence="8" id="KW-0949">S-adenosyl-L-methionine</keyword>
<evidence type="ECO:0000256" key="4">
    <source>
        <dbReference type="ARBA" id="ARBA00013346"/>
    </source>
</evidence>
<evidence type="ECO:0000256" key="3">
    <source>
        <dbReference type="ARBA" id="ARBA00011890"/>
    </source>
</evidence>
<organism evidence="12 13">
    <name type="scientific">Fulvimarina uroteuthidis</name>
    <dbReference type="NCBI Taxonomy" id="3098149"/>
    <lineage>
        <taxon>Bacteria</taxon>
        <taxon>Pseudomonadati</taxon>
        <taxon>Pseudomonadota</taxon>
        <taxon>Alphaproteobacteria</taxon>
        <taxon>Hyphomicrobiales</taxon>
        <taxon>Aurantimonadaceae</taxon>
        <taxon>Fulvimarina</taxon>
    </lineage>
</organism>
<evidence type="ECO:0000256" key="9">
    <source>
        <dbReference type="ARBA" id="ARBA00030757"/>
    </source>
</evidence>
<keyword evidence="13" id="KW-1185">Reference proteome</keyword>
<evidence type="ECO:0000256" key="10">
    <source>
        <dbReference type="ARBA" id="ARBA00031323"/>
    </source>
</evidence>
<evidence type="ECO:0000256" key="1">
    <source>
        <dbReference type="ARBA" id="ARBA00004496"/>
    </source>
</evidence>
<dbReference type="GO" id="GO:0032259">
    <property type="term" value="P:methylation"/>
    <property type="evidence" value="ECO:0007669"/>
    <property type="project" value="UniProtKB-KW"/>
</dbReference>
<evidence type="ECO:0000256" key="8">
    <source>
        <dbReference type="ARBA" id="ARBA00022691"/>
    </source>
</evidence>
<dbReference type="EC" id="2.1.1.77" evidence="3"/>
<evidence type="ECO:0000256" key="6">
    <source>
        <dbReference type="ARBA" id="ARBA00022603"/>
    </source>
</evidence>